<dbReference type="EMBL" id="ARXR01000029">
    <property type="protein sequence ID" value="MBF5054051.1"/>
    <property type="molecule type" value="Genomic_DNA"/>
</dbReference>
<accession>A0ABS0AKP4</accession>
<name>A0ABS0AKP4_9GAMM</name>
<protein>
    <submittedName>
        <fullName evidence="1">Uncharacterized protein</fullName>
    </submittedName>
</protein>
<dbReference type="Proteomes" id="UP000644441">
    <property type="component" value="Unassembled WGS sequence"/>
</dbReference>
<sequence length="138" mass="15723">MSGWLALDSDGVERPFSFTIRAFTTRIFSLGAPRYFRGTARLGDHQCPCEGELRIRLSGPHYWLHFRHPELGELYAEGQKQYGQGGWIQSLITCPLTVYQADRPVGKARVAYRDSMLAFPFKALRLVDERHAYQDAAS</sequence>
<comment type="caution">
    <text evidence="1">The sequence shown here is derived from an EMBL/GenBank/DDBJ whole genome shotgun (WGS) entry which is preliminary data.</text>
</comment>
<organism evidence="1 2">
    <name type="scientific">Alloalcanivorax venustensis ISO4</name>
    <dbReference type="NCBI Taxonomy" id="1177184"/>
    <lineage>
        <taxon>Bacteria</taxon>
        <taxon>Pseudomonadati</taxon>
        <taxon>Pseudomonadota</taxon>
        <taxon>Gammaproteobacteria</taxon>
        <taxon>Oceanospirillales</taxon>
        <taxon>Alcanivoracaceae</taxon>
        <taxon>Alloalcanivorax</taxon>
    </lineage>
</organism>
<reference evidence="1 2" key="1">
    <citation type="submission" date="2012-09" db="EMBL/GenBank/DDBJ databases">
        <title>Genome Sequence of alkane-degrading Bacterium Alcanivorax venustensis ISO4.</title>
        <authorList>
            <person name="Lai Q."/>
            <person name="Shao Z."/>
        </authorList>
    </citation>
    <scope>NUCLEOTIDE SEQUENCE [LARGE SCALE GENOMIC DNA]</scope>
    <source>
        <strain evidence="1 2">ISO4</strain>
    </source>
</reference>
<evidence type="ECO:0000313" key="2">
    <source>
        <dbReference type="Proteomes" id="UP000644441"/>
    </source>
</evidence>
<gene>
    <name evidence="1" type="ORF">ISO4_02653</name>
</gene>
<keyword evidence="2" id="KW-1185">Reference proteome</keyword>
<evidence type="ECO:0000313" key="1">
    <source>
        <dbReference type="EMBL" id="MBF5054051.1"/>
    </source>
</evidence>
<proteinExistence type="predicted"/>